<accession>A0A6A6GKE4</accession>
<dbReference type="InterPro" id="IPR029000">
    <property type="entry name" value="Cyclophilin-like_dom_sf"/>
</dbReference>
<dbReference type="GO" id="GO:0016018">
    <property type="term" value="F:cyclosporin A binding"/>
    <property type="evidence" value="ECO:0007669"/>
    <property type="project" value="TreeGrafter"/>
</dbReference>
<dbReference type="InterPro" id="IPR020892">
    <property type="entry name" value="Cyclophilin-type_PPIase_CS"/>
</dbReference>
<dbReference type="SUPFAM" id="SSF50891">
    <property type="entry name" value="Cyclophilin-like"/>
    <property type="match status" value="1"/>
</dbReference>
<protein>
    <recommendedName>
        <fullName evidence="2">peptidylprolyl isomerase</fullName>
        <ecNumber evidence="2">5.2.1.8</ecNumber>
    </recommendedName>
</protein>
<dbReference type="InterPro" id="IPR002130">
    <property type="entry name" value="Cyclophilin-type_PPIase_dom"/>
</dbReference>
<reference evidence="8" key="1">
    <citation type="journal article" date="2020" name="Stud. Mycol.">
        <title>101 Dothideomycetes genomes: A test case for predicting lifestyles and emergence of pathogens.</title>
        <authorList>
            <person name="Haridas S."/>
            <person name="Albert R."/>
            <person name="Binder M."/>
            <person name="Bloem J."/>
            <person name="LaButti K."/>
            <person name="Salamov A."/>
            <person name="Andreopoulos B."/>
            <person name="Baker S."/>
            <person name="Barry K."/>
            <person name="Bills G."/>
            <person name="Bluhm B."/>
            <person name="Cannon C."/>
            <person name="Castanera R."/>
            <person name="Culley D."/>
            <person name="Daum C."/>
            <person name="Ezra D."/>
            <person name="Gonzalez J."/>
            <person name="Henrissat B."/>
            <person name="Kuo A."/>
            <person name="Liang C."/>
            <person name="Lipzen A."/>
            <person name="Lutzoni F."/>
            <person name="Magnuson J."/>
            <person name="Mondo S."/>
            <person name="Nolan M."/>
            <person name="Ohm R."/>
            <person name="Pangilinan J."/>
            <person name="Park H.-J."/>
            <person name="Ramirez L."/>
            <person name="Alfaro M."/>
            <person name="Sun H."/>
            <person name="Tritt A."/>
            <person name="Yoshinaga Y."/>
            <person name="Zwiers L.-H."/>
            <person name="Turgeon B."/>
            <person name="Goodwin S."/>
            <person name="Spatafora J."/>
            <person name="Crous P."/>
            <person name="Grigoriev I."/>
        </authorList>
    </citation>
    <scope>NUCLEOTIDE SEQUENCE [LARGE SCALE GENOMIC DNA]</scope>
    <source>
        <strain evidence="8">CECT 20119</strain>
    </source>
</reference>
<evidence type="ECO:0000256" key="5">
    <source>
        <dbReference type="SAM" id="MobiDB-lite"/>
    </source>
</evidence>
<keyword evidence="8" id="KW-1185">Reference proteome</keyword>
<organism evidence="7 8">
    <name type="scientific">Elsinoe ampelina</name>
    <dbReference type="NCBI Taxonomy" id="302913"/>
    <lineage>
        <taxon>Eukaryota</taxon>
        <taxon>Fungi</taxon>
        <taxon>Dikarya</taxon>
        <taxon>Ascomycota</taxon>
        <taxon>Pezizomycotina</taxon>
        <taxon>Dothideomycetes</taxon>
        <taxon>Dothideomycetidae</taxon>
        <taxon>Myriangiales</taxon>
        <taxon>Elsinoaceae</taxon>
        <taxon>Elsinoe</taxon>
    </lineage>
</organism>
<dbReference type="OrthoDB" id="407558at2759"/>
<evidence type="ECO:0000256" key="4">
    <source>
        <dbReference type="ARBA" id="ARBA00023235"/>
    </source>
</evidence>
<dbReference type="PANTHER" id="PTHR11071:SF561">
    <property type="entry name" value="PEPTIDYL-PROLYL CIS-TRANS ISOMERASE D-RELATED"/>
    <property type="match status" value="1"/>
</dbReference>
<dbReference type="GO" id="GO:0005737">
    <property type="term" value="C:cytoplasm"/>
    <property type="evidence" value="ECO:0007669"/>
    <property type="project" value="TreeGrafter"/>
</dbReference>
<feature type="compositionally biased region" description="Basic and acidic residues" evidence="5">
    <location>
        <begin position="317"/>
        <end position="374"/>
    </location>
</feature>
<keyword evidence="4" id="KW-0413">Isomerase</keyword>
<name>A0A6A6GKE4_9PEZI</name>
<evidence type="ECO:0000259" key="6">
    <source>
        <dbReference type="PROSITE" id="PS50072"/>
    </source>
</evidence>
<dbReference type="Gene3D" id="2.40.100.10">
    <property type="entry name" value="Cyclophilin-like"/>
    <property type="match status" value="1"/>
</dbReference>
<dbReference type="PANTHER" id="PTHR11071">
    <property type="entry name" value="PEPTIDYL-PROLYL CIS-TRANS ISOMERASE"/>
    <property type="match status" value="1"/>
</dbReference>
<evidence type="ECO:0000256" key="3">
    <source>
        <dbReference type="ARBA" id="ARBA00023110"/>
    </source>
</evidence>
<feature type="compositionally biased region" description="Basic and acidic residues" evidence="5">
    <location>
        <begin position="231"/>
        <end position="251"/>
    </location>
</feature>
<proteinExistence type="predicted"/>
<dbReference type="GO" id="GO:0003755">
    <property type="term" value="F:peptidyl-prolyl cis-trans isomerase activity"/>
    <property type="evidence" value="ECO:0007669"/>
    <property type="project" value="UniProtKB-KW"/>
</dbReference>
<dbReference type="AlphaFoldDB" id="A0A6A6GKE4"/>
<evidence type="ECO:0000256" key="2">
    <source>
        <dbReference type="ARBA" id="ARBA00013194"/>
    </source>
</evidence>
<dbReference type="EC" id="5.2.1.8" evidence="2"/>
<keyword evidence="3" id="KW-0697">Rotamase</keyword>
<dbReference type="PRINTS" id="PR00153">
    <property type="entry name" value="CSAPPISMRASE"/>
</dbReference>
<feature type="compositionally biased region" description="Basic residues" evidence="5">
    <location>
        <begin position="275"/>
        <end position="284"/>
    </location>
</feature>
<gene>
    <name evidence="7" type="ORF">BDZ85DRAFT_258746</name>
</gene>
<dbReference type="FunFam" id="2.40.100.10:FF:000025">
    <property type="entry name" value="Peptidyl-prolyl cis-trans isomerase CYP19-2"/>
    <property type="match status" value="1"/>
</dbReference>
<dbReference type="Pfam" id="PF00160">
    <property type="entry name" value="Pro_isomerase"/>
    <property type="match status" value="1"/>
</dbReference>
<dbReference type="EMBL" id="ML992503">
    <property type="protein sequence ID" value="KAF2226196.1"/>
    <property type="molecule type" value="Genomic_DNA"/>
</dbReference>
<dbReference type="GO" id="GO:0006457">
    <property type="term" value="P:protein folding"/>
    <property type="evidence" value="ECO:0007669"/>
    <property type="project" value="InterPro"/>
</dbReference>
<feature type="region of interest" description="Disordered" evidence="5">
    <location>
        <begin position="153"/>
        <end position="422"/>
    </location>
</feature>
<sequence>MESQRPRAFLDITIDASPAGRLVLELFNDKTPKTCENFLALCNGSHEGLTYALSPFHRIIDEFMIQGGDITKGDGTGGSSIYGGEFEDENLTWRDMDATGLVCMANRGPGTNGSQFFITLTPCPHLNGKHTIFGRLVAGQDVLAKIAEVPVDKNDRPKGSVLISRCGELERKKRAPPAPATTAHDPKKEPARKPVSGSRSPASSPQRERRKDDRNGRPREEQDSRKRRRRSDQGPDETFRGRPKTRSESRSPTRRGSSDAMVDDAPVARKDSPPRKHRRVRSRSPSRDDDKDDKRTRLRRSRSRSGSGHEGRRRRHDRPDNDRDRRGGNRDERDVDWRDRRRDDRERANRGGGYRDRDQTGSRFNDRRFDDRRGNGNRRYGNNDGRLNDGRLGGDEHDASSESGIKFKGRGSMKFREPDRRW</sequence>
<evidence type="ECO:0000313" key="7">
    <source>
        <dbReference type="EMBL" id="KAF2226196.1"/>
    </source>
</evidence>
<evidence type="ECO:0000256" key="1">
    <source>
        <dbReference type="ARBA" id="ARBA00000971"/>
    </source>
</evidence>
<feature type="compositionally biased region" description="Basic and acidic residues" evidence="5">
    <location>
        <begin position="285"/>
        <end position="295"/>
    </location>
</feature>
<feature type="domain" description="PPIase cyclophilin-type" evidence="6">
    <location>
        <begin position="9"/>
        <end position="168"/>
    </location>
</feature>
<feature type="compositionally biased region" description="Basic and acidic residues" evidence="5">
    <location>
        <begin position="386"/>
        <end position="400"/>
    </location>
</feature>
<feature type="compositionally biased region" description="Basic and acidic residues" evidence="5">
    <location>
        <begin position="206"/>
        <end position="224"/>
    </location>
</feature>
<dbReference type="PROSITE" id="PS00170">
    <property type="entry name" value="CSA_PPIASE_1"/>
    <property type="match status" value="1"/>
</dbReference>
<dbReference type="PROSITE" id="PS50072">
    <property type="entry name" value="CSA_PPIASE_2"/>
    <property type="match status" value="1"/>
</dbReference>
<dbReference type="Proteomes" id="UP000799538">
    <property type="component" value="Unassembled WGS sequence"/>
</dbReference>
<evidence type="ECO:0000313" key="8">
    <source>
        <dbReference type="Proteomes" id="UP000799538"/>
    </source>
</evidence>
<comment type="catalytic activity">
    <reaction evidence="1">
        <text>[protein]-peptidylproline (omega=180) = [protein]-peptidylproline (omega=0)</text>
        <dbReference type="Rhea" id="RHEA:16237"/>
        <dbReference type="Rhea" id="RHEA-COMP:10747"/>
        <dbReference type="Rhea" id="RHEA-COMP:10748"/>
        <dbReference type="ChEBI" id="CHEBI:83833"/>
        <dbReference type="ChEBI" id="CHEBI:83834"/>
        <dbReference type="EC" id="5.2.1.8"/>
    </reaction>
</comment>